<keyword evidence="2" id="KW-1185">Reference proteome</keyword>
<protein>
    <submittedName>
        <fullName evidence="1">Uncharacterized protein</fullName>
    </submittedName>
</protein>
<gene>
    <name evidence="1" type="ORF">KIL84_002850</name>
</gene>
<dbReference type="Proteomes" id="UP000827986">
    <property type="component" value="Unassembled WGS sequence"/>
</dbReference>
<dbReference type="EMBL" id="JAHDVG010000486">
    <property type="protein sequence ID" value="KAH1167367.1"/>
    <property type="molecule type" value="Genomic_DNA"/>
</dbReference>
<evidence type="ECO:0000313" key="2">
    <source>
        <dbReference type="Proteomes" id="UP000827986"/>
    </source>
</evidence>
<evidence type="ECO:0000313" key="1">
    <source>
        <dbReference type="EMBL" id="KAH1167367.1"/>
    </source>
</evidence>
<sequence>MAALHGISITYTLVLEQNYPLWYNLSPCFSNPKQTVTPSAKLWLVDIPLPVHLRKSASAVITVFKRKLLKQPKSSFMKNTAQRLVRQIPSPESRVGMGSFLLWHSARP</sequence>
<reference evidence="1" key="1">
    <citation type="submission" date="2021-09" db="EMBL/GenBank/DDBJ databases">
        <title>The genome of Mauremys mutica provides insights into the evolution of semi-aquatic lifestyle.</title>
        <authorList>
            <person name="Gong S."/>
            <person name="Gao Y."/>
        </authorList>
    </citation>
    <scope>NUCLEOTIDE SEQUENCE</scope>
    <source>
        <strain evidence="1">MM-2020</strain>
        <tissue evidence="1">Muscle</tissue>
    </source>
</reference>
<dbReference type="AlphaFoldDB" id="A0A9D4AMK6"/>
<name>A0A9D4AMK6_9SAUR</name>
<comment type="caution">
    <text evidence="1">The sequence shown here is derived from an EMBL/GenBank/DDBJ whole genome shotgun (WGS) entry which is preliminary data.</text>
</comment>
<proteinExistence type="predicted"/>
<organism evidence="1 2">
    <name type="scientific">Mauremys mutica</name>
    <name type="common">yellowpond turtle</name>
    <dbReference type="NCBI Taxonomy" id="74926"/>
    <lineage>
        <taxon>Eukaryota</taxon>
        <taxon>Metazoa</taxon>
        <taxon>Chordata</taxon>
        <taxon>Craniata</taxon>
        <taxon>Vertebrata</taxon>
        <taxon>Euteleostomi</taxon>
        <taxon>Archelosauria</taxon>
        <taxon>Testudinata</taxon>
        <taxon>Testudines</taxon>
        <taxon>Cryptodira</taxon>
        <taxon>Durocryptodira</taxon>
        <taxon>Testudinoidea</taxon>
        <taxon>Geoemydidae</taxon>
        <taxon>Geoemydinae</taxon>
        <taxon>Mauremys</taxon>
    </lineage>
</organism>
<accession>A0A9D4AMK6</accession>